<keyword evidence="3" id="KW-1185">Reference proteome</keyword>
<organism evidence="2 3">
    <name type="scientific">Hevea brasiliensis</name>
    <name type="common">Para rubber tree</name>
    <name type="synonym">Siphonia brasiliensis</name>
    <dbReference type="NCBI Taxonomy" id="3981"/>
    <lineage>
        <taxon>Eukaryota</taxon>
        <taxon>Viridiplantae</taxon>
        <taxon>Streptophyta</taxon>
        <taxon>Embryophyta</taxon>
        <taxon>Tracheophyta</taxon>
        <taxon>Spermatophyta</taxon>
        <taxon>Magnoliopsida</taxon>
        <taxon>eudicotyledons</taxon>
        <taxon>Gunneridae</taxon>
        <taxon>Pentapetalae</taxon>
        <taxon>rosids</taxon>
        <taxon>fabids</taxon>
        <taxon>Malpighiales</taxon>
        <taxon>Euphorbiaceae</taxon>
        <taxon>Crotonoideae</taxon>
        <taxon>Micrandreae</taxon>
        <taxon>Hevea</taxon>
    </lineage>
</organism>
<evidence type="ECO:0000259" key="1">
    <source>
        <dbReference type="Pfam" id="PF11886"/>
    </source>
</evidence>
<gene>
    <name evidence="2" type="ORF">GH714_041458</name>
</gene>
<dbReference type="Proteomes" id="UP000467840">
    <property type="component" value="Chromosome 6"/>
</dbReference>
<sequence>MSKDKQNFSIQSECAAAYTDPRGPTYSVGFDVQSAGKDLIYTVHSNTKLRTLKHHIADCAMSLTSFGKKYYVGAKLEDTILIGKRLKFVMNAGQMRGSGEVAYGGTFEATLRGKTTLALLQRKEDGNGSKESSET</sequence>
<accession>A0A6A6MW44</accession>
<evidence type="ECO:0000313" key="3">
    <source>
        <dbReference type="Proteomes" id="UP000467840"/>
    </source>
</evidence>
<dbReference type="Pfam" id="PF11886">
    <property type="entry name" value="TOC159_MAD"/>
    <property type="match status" value="1"/>
</dbReference>
<name>A0A6A6MW44_HEVBR</name>
<proteinExistence type="predicted"/>
<protein>
    <recommendedName>
        <fullName evidence="1">Translocase of chloroplast 159/132 membrane anchor domain-containing protein</fullName>
    </recommendedName>
</protein>
<reference evidence="2 3" key="1">
    <citation type="journal article" date="2020" name="Mol. Plant">
        <title>The Chromosome-Based Rubber Tree Genome Provides New Insights into Spurge Genome Evolution and Rubber Biosynthesis.</title>
        <authorList>
            <person name="Liu J."/>
            <person name="Shi C."/>
            <person name="Shi C.C."/>
            <person name="Li W."/>
            <person name="Zhang Q.J."/>
            <person name="Zhang Y."/>
            <person name="Li K."/>
            <person name="Lu H.F."/>
            <person name="Shi C."/>
            <person name="Zhu S.T."/>
            <person name="Xiao Z.Y."/>
            <person name="Nan H."/>
            <person name="Yue Y."/>
            <person name="Zhu X.G."/>
            <person name="Wu Y."/>
            <person name="Hong X.N."/>
            <person name="Fan G.Y."/>
            <person name="Tong Y."/>
            <person name="Zhang D."/>
            <person name="Mao C.L."/>
            <person name="Liu Y.L."/>
            <person name="Hao S.J."/>
            <person name="Liu W.Q."/>
            <person name="Lv M.Q."/>
            <person name="Zhang H.B."/>
            <person name="Liu Y."/>
            <person name="Hu-Tang G.R."/>
            <person name="Wang J.P."/>
            <person name="Wang J.H."/>
            <person name="Sun Y.H."/>
            <person name="Ni S.B."/>
            <person name="Chen W.B."/>
            <person name="Zhang X.C."/>
            <person name="Jiao Y.N."/>
            <person name="Eichler E.E."/>
            <person name="Li G.H."/>
            <person name="Liu X."/>
            <person name="Gao L.Z."/>
        </authorList>
    </citation>
    <scope>NUCLEOTIDE SEQUENCE [LARGE SCALE GENOMIC DNA]</scope>
    <source>
        <strain evidence="3">cv. GT1</strain>
        <tissue evidence="2">Leaf</tissue>
    </source>
</reference>
<comment type="caution">
    <text evidence="2">The sequence shown here is derived from an EMBL/GenBank/DDBJ whole genome shotgun (WGS) entry which is preliminary data.</text>
</comment>
<evidence type="ECO:0000313" key="2">
    <source>
        <dbReference type="EMBL" id="KAF2318112.1"/>
    </source>
</evidence>
<dbReference type="AlphaFoldDB" id="A0A6A6MW44"/>
<dbReference type="InterPro" id="IPR024283">
    <property type="entry name" value="TOC159_MAD"/>
</dbReference>
<dbReference type="EMBL" id="JAAGAX010000004">
    <property type="protein sequence ID" value="KAF2318112.1"/>
    <property type="molecule type" value="Genomic_DNA"/>
</dbReference>
<feature type="domain" description="Translocase of chloroplast 159/132 membrane anchor" evidence="1">
    <location>
        <begin position="1"/>
        <end position="114"/>
    </location>
</feature>